<proteinExistence type="predicted"/>
<dbReference type="InterPro" id="IPR045920">
    <property type="entry name" value="DUF6339"/>
</dbReference>
<dbReference type="Pfam" id="PF19866">
    <property type="entry name" value="DUF6339"/>
    <property type="match status" value="1"/>
</dbReference>
<feature type="compositionally biased region" description="Low complexity" evidence="1">
    <location>
        <begin position="266"/>
        <end position="278"/>
    </location>
</feature>
<gene>
    <name evidence="2" type="ORF">ERJ68_00435</name>
</gene>
<dbReference type="AlphaFoldDB" id="A0A524RVU1"/>
<evidence type="ECO:0000313" key="2">
    <source>
        <dbReference type="EMBL" id="TGH27846.1"/>
    </source>
</evidence>
<comment type="caution">
    <text evidence="2">The sequence shown here is derived from an EMBL/GenBank/DDBJ whole genome shotgun (WGS) entry which is preliminary data.</text>
</comment>
<evidence type="ECO:0000313" key="3">
    <source>
        <dbReference type="Proteomes" id="UP000315454"/>
    </source>
</evidence>
<reference evidence="2 3" key="1">
    <citation type="journal article" date="2019" name="mSystems">
        <title>Life at home and on the roam: Genomic adaptions reflect the dual lifestyle of an intracellular, facultative symbiont.</title>
        <authorList>
            <person name="Burgsdorf I."/>
        </authorList>
    </citation>
    <scope>NUCLEOTIDE SEQUENCE [LARGE SCALE GENOMIC DNA]</scope>
    <source>
        <strain evidence="2">277cI</strain>
    </source>
</reference>
<name>A0A524RVU1_9CHRO</name>
<dbReference type="EMBL" id="SRMN01000004">
    <property type="protein sequence ID" value="TGH27846.1"/>
    <property type="molecule type" value="Genomic_DNA"/>
</dbReference>
<sequence length="325" mass="35700">MRLIHQLPDDAAQPLLAEMASTGDPSSLKPKGDLKHPQAYVLPTGGLPVAAEQLADLRHRIVAAAGEHGFPSTRPGVFRDFETEVAKILSTWEPLWFDGGVPSGEALRRACWTYLTVIVLPDVAIWRWPHPDAPDVHGAWRGRMLGGTRNTFQRIFRRVMSLDRGPSHPDRWGLIRDLLEDDFSSILERPTLGSNPHVAVCIAEEYLAMRQRLQGLRAGIHTRIHRTAIKDLCAYGVVLPLDLLPRADLEDLVREQFLRHEAVHISSSDPSPEPDASPLQAVPGDDPALPEPPSPSVDIVPAEVAGEPSGTGSRARQLLRRLTGG</sequence>
<feature type="region of interest" description="Disordered" evidence="1">
    <location>
        <begin position="264"/>
        <end position="325"/>
    </location>
</feature>
<evidence type="ECO:0000256" key="1">
    <source>
        <dbReference type="SAM" id="MobiDB-lite"/>
    </source>
</evidence>
<accession>A0A524RVU1</accession>
<organism evidence="2 3">
    <name type="scientific">Aphanocapsa feldmannii 277cI</name>
    <dbReference type="NCBI Taxonomy" id="2507554"/>
    <lineage>
        <taxon>Bacteria</taxon>
        <taxon>Bacillati</taxon>
        <taxon>Cyanobacteriota</taxon>
        <taxon>Cyanophyceae</taxon>
        <taxon>Oscillatoriophycideae</taxon>
        <taxon>Chroococcales</taxon>
        <taxon>Microcystaceae</taxon>
        <taxon>Aphanocapsa</taxon>
    </lineage>
</organism>
<dbReference type="Proteomes" id="UP000315454">
    <property type="component" value="Unassembled WGS sequence"/>
</dbReference>
<protein>
    <submittedName>
        <fullName evidence="2">Uncharacterized protein</fullName>
    </submittedName>
</protein>